<reference evidence="2 3" key="1">
    <citation type="journal article" date="2021" name="BMC Genomics">
        <title>Datura genome reveals duplications of psychoactive alkaloid biosynthetic genes and high mutation rate following tissue culture.</title>
        <authorList>
            <person name="Rajewski A."/>
            <person name="Carter-House D."/>
            <person name="Stajich J."/>
            <person name="Litt A."/>
        </authorList>
    </citation>
    <scope>NUCLEOTIDE SEQUENCE [LARGE SCALE GENOMIC DNA]</scope>
    <source>
        <strain evidence="2">AR-01</strain>
    </source>
</reference>
<accession>A0ABS8VH56</accession>
<proteinExistence type="predicted"/>
<sequence>KASCAPIKLAVQPKRVINEDNKKKTHSSENLSEWDEMDSTELSGSPLRLFSDDFLHHNQLCRSIQGKPPDTQILPPPS</sequence>
<evidence type="ECO:0000256" key="1">
    <source>
        <dbReference type="SAM" id="MobiDB-lite"/>
    </source>
</evidence>
<feature type="non-terminal residue" evidence="2">
    <location>
        <position position="1"/>
    </location>
</feature>
<organism evidence="2 3">
    <name type="scientific">Datura stramonium</name>
    <name type="common">Jimsonweed</name>
    <name type="synonym">Common thornapple</name>
    <dbReference type="NCBI Taxonomy" id="4076"/>
    <lineage>
        <taxon>Eukaryota</taxon>
        <taxon>Viridiplantae</taxon>
        <taxon>Streptophyta</taxon>
        <taxon>Embryophyta</taxon>
        <taxon>Tracheophyta</taxon>
        <taxon>Spermatophyta</taxon>
        <taxon>Magnoliopsida</taxon>
        <taxon>eudicotyledons</taxon>
        <taxon>Gunneridae</taxon>
        <taxon>Pentapetalae</taxon>
        <taxon>asterids</taxon>
        <taxon>lamiids</taxon>
        <taxon>Solanales</taxon>
        <taxon>Solanaceae</taxon>
        <taxon>Solanoideae</taxon>
        <taxon>Datureae</taxon>
        <taxon>Datura</taxon>
    </lineage>
</organism>
<evidence type="ECO:0000313" key="3">
    <source>
        <dbReference type="Proteomes" id="UP000823775"/>
    </source>
</evidence>
<evidence type="ECO:0000313" key="2">
    <source>
        <dbReference type="EMBL" id="MCD9645607.1"/>
    </source>
</evidence>
<gene>
    <name evidence="2" type="ORF">HAX54_034623</name>
</gene>
<dbReference type="EMBL" id="JACEIK010004478">
    <property type="protein sequence ID" value="MCD9645607.1"/>
    <property type="molecule type" value="Genomic_DNA"/>
</dbReference>
<name>A0ABS8VH56_DATST</name>
<keyword evidence="3" id="KW-1185">Reference proteome</keyword>
<comment type="caution">
    <text evidence="2">The sequence shown here is derived from an EMBL/GenBank/DDBJ whole genome shotgun (WGS) entry which is preliminary data.</text>
</comment>
<dbReference type="Proteomes" id="UP000823775">
    <property type="component" value="Unassembled WGS sequence"/>
</dbReference>
<feature type="region of interest" description="Disordered" evidence="1">
    <location>
        <begin position="16"/>
        <end position="38"/>
    </location>
</feature>
<protein>
    <submittedName>
        <fullName evidence="2">Uncharacterized protein</fullName>
    </submittedName>
</protein>